<feature type="compositionally biased region" description="Basic and acidic residues" evidence="1">
    <location>
        <begin position="205"/>
        <end position="214"/>
    </location>
</feature>
<feature type="compositionally biased region" description="Basic and acidic residues" evidence="1">
    <location>
        <begin position="435"/>
        <end position="454"/>
    </location>
</feature>
<gene>
    <name evidence="2" type="ORF">AVDCRST_MAG24-241</name>
</gene>
<name>A0A6J4KZJ7_9ACTN</name>
<feature type="compositionally biased region" description="Basic residues" evidence="1">
    <location>
        <begin position="376"/>
        <end position="387"/>
    </location>
</feature>
<evidence type="ECO:0000256" key="1">
    <source>
        <dbReference type="SAM" id="MobiDB-lite"/>
    </source>
</evidence>
<proteinExistence type="predicted"/>
<feature type="compositionally biased region" description="Basic and acidic residues" evidence="1">
    <location>
        <begin position="572"/>
        <end position="581"/>
    </location>
</feature>
<protein>
    <submittedName>
        <fullName evidence="2">Carboxypeptidase T</fullName>
        <ecNumber evidence="2">3.4.17.18</ecNumber>
    </submittedName>
</protein>
<feature type="non-terminal residue" evidence="2">
    <location>
        <position position="1"/>
    </location>
</feature>
<feature type="compositionally biased region" description="Basic residues" evidence="1">
    <location>
        <begin position="522"/>
        <end position="536"/>
    </location>
</feature>
<dbReference type="GO" id="GO:0004180">
    <property type="term" value="F:carboxypeptidase activity"/>
    <property type="evidence" value="ECO:0007669"/>
    <property type="project" value="UniProtKB-KW"/>
</dbReference>
<feature type="region of interest" description="Disordered" evidence="1">
    <location>
        <begin position="1"/>
        <end position="269"/>
    </location>
</feature>
<dbReference type="AlphaFoldDB" id="A0A6J4KZJ7"/>
<sequence length="588" mass="66347">LGAAERSDLLPPPGRLRGRDEGPGRAVPEAREAADAAEQERRGPRGPRHRDHHRRREHRGRQAGVPEHGRPPRPRVAVLRARDGVGARAAHRLRRRLADDADRPPVADHHHPGGQRRRLHHQPRGGRGRRRAVDHGVRVRVQAQELRHLRQHDAGALPHRHLRRQPGRAPARDRPQPQLRRLLGRGRREPQLAERHLPRGRAVLRARDPEHPVPREQPPGHQPHHEPHVLEPGPAGARRLRRKAAARGAAVQGPRRAHGQPQRLHQPAELGAVRHHRLDRGLELLQHRWLRLHLRDRPGRVPPALRAGRGQRVPRPGCDRRSRQGRQPRGVLRDGQGHARPEAAQHADGHRTGRVGPGDLQDLHERDVPGRPAQRHDRRAARVHRHPHVDLREQGWEVHVGGQPVDPAGRRRSLRPTCGRPGPADDHAVQPGRRPGRERGRPRLGAERGGRVPDRGAAGVRQRHGHRGHPVGQHRHRLGPVRPEQRGRGRRPVRAGQHEPGGRAAHRPGTGHLPGRPGELRRRGHRRLDVRRRHLRQPAAGGPHRRQGGLDADLRAAERRQGVHPRGRRRPRADARPRQRVQEGQGAV</sequence>
<dbReference type="EC" id="3.4.17.18" evidence="2"/>
<feature type="region of interest" description="Disordered" evidence="1">
    <location>
        <begin position="298"/>
        <end position="588"/>
    </location>
</feature>
<reference evidence="2" key="1">
    <citation type="submission" date="2020-02" db="EMBL/GenBank/DDBJ databases">
        <authorList>
            <person name="Meier V. D."/>
        </authorList>
    </citation>
    <scope>NUCLEOTIDE SEQUENCE</scope>
    <source>
        <strain evidence="2">AVDCRST_MAG24</strain>
    </source>
</reference>
<feature type="compositionally biased region" description="Basic and acidic residues" evidence="1">
    <location>
        <begin position="17"/>
        <end position="43"/>
    </location>
</feature>
<feature type="compositionally biased region" description="Basic and acidic residues" evidence="1">
    <location>
        <begin position="331"/>
        <end position="351"/>
    </location>
</feature>
<feature type="compositionally biased region" description="Basic and acidic residues" evidence="1">
    <location>
        <begin position="552"/>
        <end position="561"/>
    </location>
</feature>
<feature type="compositionally biased region" description="Basic residues" evidence="1">
    <location>
        <begin position="112"/>
        <end position="130"/>
    </location>
</feature>
<feature type="non-terminal residue" evidence="2">
    <location>
        <position position="588"/>
    </location>
</feature>
<accession>A0A6J4KZJ7</accession>
<feature type="compositionally biased region" description="Basic residues" evidence="1">
    <location>
        <begin position="44"/>
        <end position="61"/>
    </location>
</feature>
<feature type="compositionally biased region" description="Basic and acidic residues" evidence="1">
    <location>
        <begin position="186"/>
        <end position="197"/>
    </location>
</feature>
<keyword evidence="2" id="KW-0645">Protease</keyword>
<organism evidence="2">
    <name type="scientific">uncultured Nocardioidaceae bacterium</name>
    <dbReference type="NCBI Taxonomy" id="253824"/>
    <lineage>
        <taxon>Bacteria</taxon>
        <taxon>Bacillati</taxon>
        <taxon>Actinomycetota</taxon>
        <taxon>Actinomycetes</taxon>
        <taxon>Propionibacteriales</taxon>
        <taxon>Nocardioidaceae</taxon>
        <taxon>environmental samples</taxon>
    </lineage>
</organism>
<keyword evidence="2" id="KW-0121">Carboxypeptidase</keyword>
<feature type="compositionally biased region" description="Basic residues" evidence="1">
    <location>
        <begin position="461"/>
        <end position="479"/>
    </location>
</feature>
<keyword evidence="2" id="KW-0378">Hydrolase</keyword>
<dbReference type="EMBL" id="CADCUF010000030">
    <property type="protein sequence ID" value="CAA9318953.1"/>
    <property type="molecule type" value="Genomic_DNA"/>
</dbReference>
<feature type="compositionally biased region" description="Basic and acidic residues" evidence="1">
    <location>
        <begin position="96"/>
        <end position="111"/>
    </location>
</feature>
<feature type="compositionally biased region" description="Basic residues" evidence="1">
    <location>
        <begin position="562"/>
        <end position="571"/>
    </location>
</feature>
<evidence type="ECO:0000313" key="2">
    <source>
        <dbReference type="EMBL" id="CAA9318953.1"/>
    </source>
</evidence>